<sequence length="249" mass="27890">MNTKIGNLTKLLLIIITVSSFFILGGCVTSRPPTSSNTVAGIESNQDNTLTTSLFNDKQSTISEDNISKILDGHYELPQDLRMSIVNLTNSGNSRSYLWNDEHYLKSQQHYLEMFTDQFKSSSRVKRISAIPSILLAKPATFTSIREAAVRSQSDVVVIYNIENGIYSKYKLFSKTAIKAFATVQLIVLDVRTGLIPFTTIVTKDVQGEKIASDFNELETSDRLKDQAVLLSIQDISRQIQGFLNMKTY</sequence>
<reference evidence="1 2" key="1">
    <citation type="journal article" date="2017" name="Int. J. Syst. Evol. Microbiol.">
        <title>Arachidicoccus ginsenosidivorans sp. nov., with ginsenoside-converting activity isolated from ginseng cultivating soil.</title>
        <authorList>
            <person name="Siddiqi M.Z."/>
            <person name="Aslam Z."/>
            <person name="Im W.T."/>
        </authorList>
    </citation>
    <scope>NUCLEOTIDE SEQUENCE [LARGE SCALE GENOMIC DNA]</scope>
    <source>
        <strain evidence="1 2">Gsoil 809</strain>
    </source>
</reference>
<dbReference type="PROSITE" id="PS51257">
    <property type="entry name" value="PROKAR_LIPOPROTEIN"/>
    <property type="match status" value="1"/>
</dbReference>
<proteinExistence type="predicted"/>
<protein>
    <recommendedName>
        <fullName evidence="3">Lipoprotein</fullName>
    </recommendedName>
</protein>
<name>A0A5B8VRB5_9BACT</name>
<organism evidence="1 2">
    <name type="scientific">Arachidicoccus ginsenosidivorans</name>
    <dbReference type="NCBI Taxonomy" id="496057"/>
    <lineage>
        <taxon>Bacteria</taxon>
        <taxon>Pseudomonadati</taxon>
        <taxon>Bacteroidota</taxon>
        <taxon>Chitinophagia</taxon>
        <taxon>Chitinophagales</taxon>
        <taxon>Chitinophagaceae</taxon>
        <taxon>Arachidicoccus</taxon>
    </lineage>
</organism>
<dbReference type="RefSeq" id="WP_146785297.1">
    <property type="nucleotide sequence ID" value="NZ_CP042434.1"/>
</dbReference>
<dbReference type="KEGG" id="agi:FSB73_17845"/>
<evidence type="ECO:0000313" key="1">
    <source>
        <dbReference type="EMBL" id="QEC73256.1"/>
    </source>
</evidence>
<keyword evidence="2" id="KW-1185">Reference proteome</keyword>
<dbReference type="Proteomes" id="UP000321291">
    <property type="component" value="Chromosome"/>
</dbReference>
<gene>
    <name evidence="1" type="ORF">FSB73_17845</name>
</gene>
<evidence type="ECO:0000313" key="2">
    <source>
        <dbReference type="Proteomes" id="UP000321291"/>
    </source>
</evidence>
<dbReference type="OrthoDB" id="1426508at2"/>
<accession>A0A5B8VRB5</accession>
<dbReference type="EMBL" id="CP042434">
    <property type="protein sequence ID" value="QEC73256.1"/>
    <property type="molecule type" value="Genomic_DNA"/>
</dbReference>
<dbReference type="AlphaFoldDB" id="A0A5B8VRB5"/>
<evidence type="ECO:0008006" key="3">
    <source>
        <dbReference type="Google" id="ProtNLM"/>
    </source>
</evidence>